<dbReference type="HOGENOM" id="CLU_011226_6_0_6"/>
<feature type="domain" description="GST N-terminal" evidence="4">
    <location>
        <begin position="1"/>
        <end position="80"/>
    </location>
</feature>
<feature type="domain" description="GST C-terminal" evidence="5">
    <location>
        <begin position="85"/>
        <end position="197"/>
    </location>
</feature>
<dbReference type="InterPro" id="IPR010987">
    <property type="entry name" value="Glutathione-S-Trfase_C-like"/>
</dbReference>
<dbReference type="PROSITE" id="PS50404">
    <property type="entry name" value="GST_NTER"/>
    <property type="match status" value="1"/>
</dbReference>
<dbReference type="Proteomes" id="UP000008888">
    <property type="component" value="Chromosome"/>
</dbReference>
<dbReference type="Gene3D" id="3.40.30.10">
    <property type="entry name" value="Glutaredoxin"/>
    <property type="match status" value="1"/>
</dbReference>
<dbReference type="InterPro" id="IPR040079">
    <property type="entry name" value="Glutathione_S-Trfase"/>
</dbReference>
<protein>
    <submittedName>
        <fullName evidence="6">Glutathione S-transferase domain protein</fullName>
    </submittedName>
</protein>
<organism evidence="6 7">
    <name type="scientific">Methylomonas methanica (strain DSM 25384 / MC09)</name>
    <dbReference type="NCBI Taxonomy" id="857087"/>
    <lineage>
        <taxon>Bacteria</taxon>
        <taxon>Pseudomonadati</taxon>
        <taxon>Pseudomonadota</taxon>
        <taxon>Gammaproteobacteria</taxon>
        <taxon>Methylococcales</taxon>
        <taxon>Methylococcaceae</taxon>
        <taxon>Methylomonas</taxon>
    </lineage>
</organism>
<dbReference type="InterPro" id="IPR036249">
    <property type="entry name" value="Thioredoxin-like_sf"/>
</dbReference>
<keyword evidence="7" id="KW-1185">Reference proteome</keyword>
<dbReference type="STRING" id="857087.Metme_3500"/>
<gene>
    <name evidence="6" type="ordered locus">Metme_3500</name>
</gene>
<dbReference type="SUPFAM" id="SSF52833">
    <property type="entry name" value="Thioredoxin-like"/>
    <property type="match status" value="1"/>
</dbReference>
<evidence type="ECO:0000256" key="2">
    <source>
        <dbReference type="ARBA" id="ARBA00022679"/>
    </source>
</evidence>
<evidence type="ECO:0000313" key="6">
    <source>
        <dbReference type="EMBL" id="AEG01866.1"/>
    </source>
</evidence>
<dbReference type="SFLD" id="SFLDG01151">
    <property type="entry name" value="Main.2:_Nu-like"/>
    <property type="match status" value="1"/>
</dbReference>
<dbReference type="Pfam" id="PF00043">
    <property type="entry name" value="GST_C"/>
    <property type="match status" value="1"/>
</dbReference>
<reference evidence="7" key="3">
    <citation type="submission" date="2011-05" db="EMBL/GenBank/DDBJ databases">
        <title>Complete sequence of Methylomonas methanica MC09.</title>
        <authorList>
            <consortium name="US DOE Joint Genome Institute"/>
            <person name="Lucas S."/>
            <person name="Han J."/>
            <person name="Lapidus A."/>
            <person name="Cheng J.-F."/>
            <person name="Goodwin L."/>
            <person name="Pitluck S."/>
            <person name="Peters L."/>
            <person name="Mikhailova N."/>
            <person name="Teshima H."/>
            <person name="Han C."/>
            <person name="Tapia R."/>
            <person name="Land M."/>
            <person name="Hauser L."/>
            <person name="Kyrpides N."/>
            <person name="Ivanova N."/>
            <person name="Pagani I."/>
            <person name="Stein L."/>
            <person name="Woyke T."/>
        </authorList>
    </citation>
    <scope>NUCLEOTIDE SEQUENCE [LARGE SCALE GENOMIC DNA]</scope>
    <source>
        <strain evidence="7">MC09</strain>
    </source>
</reference>
<sequence length="197" mass="22146">MKLYDIALSGNCYKIRLFCGLLGLEYQTVAVNLMTGEHKQPAFLTINPRGQVPVLEDEGRLIWDSTAILTYLARKYGEPHWLPIQAEELANVMQWLALAQNELLYGLARARAVKLFSRPWDLAQSQELGKAGLQVMETHLPEHDWLANDRVSIADIACYPYVALAPQGDIPLSDFPNIRRWLAGIQRLPGYIGMAGI</sequence>
<accession>G0A7M3</accession>
<dbReference type="Pfam" id="PF02798">
    <property type="entry name" value="GST_N"/>
    <property type="match status" value="1"/>
</dbReference>
<dbReference type="eggNOG" id="COG0625">
    <property type="taxonomic scope" value="Bacteria"/>
</dbReference>
<dbReference type="SFLD" id="SFLDG00358">
    <property type="entry name" value="Main_(cytGST)"/>
    <property type="match status" value="1"/>
</dbReference>
<dbReference type="PANTHER" id="PTHR44051">
    <property type="entry name" value="GLUTATHIONE S-TRANSFERASE-RELATED"/>
    <property type="match status" value="1"/>
</dbReference>
<keyword evidence="2 6" id="KW-0808">Transferase</keyword>
<reference evidence="6 7" key="1">
    <citation type="journal article" date="2011" name="J. Bacteriol.">
        <title>Complete Genome Sequence of the Aerobic Marine Methanotroph Methylomonas methanica MC09.</title>
        <authorList>
            <person name="Boden R."/>
            <person name="Cunliffe M."/>
            <person name="Scanlan J."/>
            <person name="Moussard H."/>
            <person name="Kits K.D."/>
            <person name="Klotz M.G."/>
            <person name="Jetten M.S."/>
            <person name="Vuilleumier S."/>
            <person name="Han J."/>
            <person name="Peters L."/>
            <person name="Mikhailova N."/>
            <person name="Teshima H."/>
            <person name="Tapia R."/>
            <person name="Kyrpides N."/>
            <person name="Ivanova N."/>
            <person name="Pagani I."/>
            <person name="Cheng J.F."/>
            <person name="Goodwin L."/>
            <person name="Han C."/>
            <person name="Hauser L."/>
            <person name="Land M.L."/>
            <person name="Lapidus A."/>
            <person name="Lucas S."/>
            <person name="Pitluck S."/>
            <person name="Woyke T."/>
            <person name="Stein L."/>
            <person name="Murrell J.C."/>
        </authorList>
    </citation>
    <scope>NUCLEOTIDE SEQUENCE [LARGE SCALE GENOMIC DNA]</scope>
    <source>
        <strain evidence="6 7">MC09</strain>
    </source>
</reference>
<evidence type="ECO:0000256" key="1">
    <source>
        <dbReference type="ARBA" id="ARBA00007409"/>
    </source>
</evidence>
<dbReference type="SFLD" id="SFLDS00019">
    <property type="entry name" value="Glutathione_Transferase_(cytos"/>
    <property type="match status" value="1"/>
</dbReference>
<name>G0A7M3_METMM</name>
<dbReference type="InterPro" id="IPR004045">
    <property type="entry name" value="Glutathione_S-Trfase_N"/>
</dbReference>
<evidence type="ECO:0000259" key="5">
    <source>
        <dbReference type="PROSITE" id="PS50405"/>
    </source>
</evidence>
<dbReference type="AlphaFoldDB" id="G0A7M3"/>
<dbReference type="GO" id="GO:0016740">
    <property type="term" value="F:transferase activity"/>
    <property type="evidence" value="ECO:0007669"/>
    <property type="project" value="UniProtKB-KW"/>
</dbReference>
<comment type="similarity">
    <text evidence="1 3">Belongs to the GST superfamily.</text>
</comment>
<dbReference type="CDD" id="cd03056">
    <property type="entry name" value="GST_N_4"/>
    <property type="match status" value="1"/>
</dbReference>
<evidence type="ECO:0000256" key="3">
    <source>
        <dbReference type="RuleBase" id="RU003494"/>
    </source>
</evidence>
<dbReference type="Gene3D" id="1.20.1050.10">
    <property type="match status" value="1"/>
</dbReference>
<dbReference type="InterPro" id="IPR036282">
    <property type="entry name" value="Glutathione-S-Trfase_C_sf"/>
</dbReference>
<dbReference type="InterPro" id="IPR004046">
    <property type="entry name" value="GST_C"/>
</dbReference>
<dbReference type="KEGG" id="mmt:Metme_3500"/>
<dbReference type="PANTHER" id="PTHR44051:SF2">
    <property type="entry name" value="HYPOTHETICAL GLUTATHIONE S-TRANSFERASE LIKE PROTEIN"/>
    <property type="match status" value="1"/>
</dbReference>
<proteinExistence type="inferred from homology"/>
<dbReference type="EMBL" id="CP002738">
    <property type="protein sequence ID" value="AEG01866.1"/>
    <property type="molecule type" value="Genomic_DNA"/>
</dbReference>
<evidence type="ECO:0000259" key="4">
    <source>
        <dbReference type="PROSITE" id="PS50404"/>
    </source>
</evidence>
<dbReference type="FunFam" id="3.40.30.10:FF:000039">
    <property type="entry name" value="Glutathione S-transferase domain"/>
    <property type="match status" value="1"/>
</dbReference>
<dbReference type="RefSeq" id="WP_013820091.1">
    <property type="nucleotide sequence ID" value="NC_015572.1"/>
</dbReference>
<dbReference type="OrthoDB" id="9797500at2"/>
<reference key="2">
    <citation type="submission" date="2011-05" db="EMBL/GenBank/DDBJ databases">
        <title>Complete genome sequence of the aerobic marine methanotroph Methylomonas methanica MC09.</title>
        <authorList>
            <person name="Boden R."/>
            <person name="Cunliffe M."/>
            <person name="Scanlan J."/>
            <person name="Moussard H."/>
            <person name="Kits K.D."/>
            <person name="Klotz M."/>
            <person name="Jetten M."/>
            <person name="Vuilleumier S."/>
            <person name="Han J."/>
            <person name="Peters L."/>
            <person name="Mikhailova N."/>
            <person name="Teshima H."/>
            <person name="Tapia R."/>
            <person name="Kyrpides N."/>
            <person name="Ivanova N."/>
            <person name="Pagani I."/>
            <person name="Cheng J.-F."/>
            <person name="Goodwin L."/>
            <person name="Han C."/>
            <person name="Hauser L."/>
            <person name="Land M."/>
            <person name="Lapidus A."/>
            <person name="Lucas S."/>
            <person name="Pitluck S."/>
            <person name="Woyke T."/>
            <person name="Stein L.Y."/>
            <person name="Murrell C."/>
        </authorList>
    </citation>
    <scope>NUCLEOTIDE SEQUENCE</scope>
    <source>
        <strain>MC09</strain>
    </source>
</reference>
<dbReference type="PROSITE" id="PS50405">
    <property type="entry name" value="GST_CTER"/>
    <property type="match status" value="1"/>
</dbReference>
<dbReference type="SUPFAM" id="SSF47616">
    <property type="entry name" value="GST C-terminal domain-like"/>
    <property type="match status" value="1"/>
</dbReference>
<evidence type="ECO:0000313" key="7">
    <source>
        <dbReference type="Proteomes" id="UP000008888"/>
    </source>
</evidence>